<dbReference type="InterPro" id="IPR038740">
    <property type="entry name" value="BioF2-like_GNAT_dom"/>
</dbReference>
<dbReference type="STRING" id="1797457.A2160_02605"/>
<gene>
    <name evidence="2" type="ORF">A2160_02605</name>
</gene>
<reference evidence="2 3" key="1">
    <citation type="journal article" date="2016" name="Nat. Commun.">
        <title>Thousands of microbial genomes shed light on interconnected biogeochemical processes in an aquifer system.</title>
        <authorList>
            <person name="Anantharaman K."/>
            <person name="Brown C.T."/>
            <person name="Hug L.A."/>
            <person name="Sharon I."/>
            <person name="Castelle C.J."/>
            <person name="Probst A.J."/>
            <person name="Thomas B.C."/>
            <person name="Singh A."/>
            <person name="Wilkins M.J."/>
            <person name="Karaoz U."/>
            <person name="Brodie E.L."/>
            <person name="Williams K.H."/>
            <person name="Hubbard S.S."/>
            <person name="Banfield J.F."/>
        </authorList>
    </citation>
    <scope>NUCLEOTIDE SEQUENCE [LARGE SCALE GENOMIC DNA]</scope>
</reference>
<dbReference type="SUPFAM" id="SSF55729">
    <property type="entry name" value="Acyl-CoA N-acyltransferases (Nat)"/>
    <property type="match status" value="1"/>
</dbReference>
<organism evidence="2 3">
    <name type="scientific">Candidatus Beckwithbacteria bacterium RBG_13_42_9</name>
    <dbReference type="NCBI Taxonomy" id="1797457"/>
    <lineage>
        <taxon>Bacteria</taxon>
        <taxon>Candidatus Beckwithiibacteriota</taxon>
    </lineage>
</organism>
<evidence type="ECO:0000313" key="3">
    <source>
        <dbReference type="Proteomes" id="UP000177006"/>
    </source>
</evidence>
<evidence type="ECO:0000313" key="2">
    <source>
        <dbReference type="EMBL" id="OGD63352.1"/>
    </source>
</evidence>
<dbReference type="InterPro" id="IPR016181">
    <property type="entry name" value="Acyl_CoA_acyltransferase"/>
</dbReference>
<comment type="caution">
    <text evidence="2">The sequence shown here is derived from an EMBL/GenBank/DDBJ whole genome shotgun (WGS) entry which is preliminary data.</text>
</comment>
<dbReference type="Proteomes" id="UP000177006">
    <property type="component" value="Unassembled WGS sequence"/>
</dbReference>
<feature type="domain" description="BioF2-like acetyltransferase" evidence="1">
    <location>
        <begin position="159"/>
        <end position="287"/>
    </location>
</feature>
<protein>
    <recommendedName>
        <fullName evidence="1">BioF2-like acetyltransferase domain-containing protein</fullName>
    </recommendedName>
</protein>
<dbReference type="Gene3D" id="3.40.630.30">
    <property type="match status" value="1"/>
</dbReference>
<dbReference type="AlphaFoldDB" id="A0A1F5E7H5"/>
<sequence length="313" mass="36696">MLIENWTKKEWDIFVKTSPQGDIFCQSCFLGSYNQPIKYLRCSRGEETLAGFAFIESAKQIRSMPFQGYSGIIFKDFSNLTPYHRNLIVFSVLSAFAEYLFSHYDQVIFNNHWEIIDMRPFDWLNYHQREKGYFKISVRYTSHLDISNPDDTSGYARLRTRDLKREEKGVKFSTKESDDIELLSYLHGQNFKRQGIKRKKTEIYFLKRICENLIQAKSGKLFVTYVNQKPAVSSFFIFDRFRAYHLFVGADLHFRYLGVGTKNFFDCCQFLNKILGLKEVDMGGINSPLRGSYKLSYGGKIVPYYNIEKVSAE</sequence>
<proteinExistence type="predicted"/>
<dbReference type="Pfam" id="PF13480">
    <property type="entry name" value="Acetyltransf_6"/>
    <property type="match status" value="1"/>
</dbReference>
<evidence type="ECO:0000259" key="1">
    <source>
        <dbReference type="Pfam" id="PF13480"/>
    </source>
</evidence>
<accession>A0A1F5E7H5</accession>
<dbReference type="EMBL" id="MEZK01000010">
    <property type="protein sequence ID" value="OGD63352.1"/>
    <property type="molecule type" value="Genomic_DNA"/>
</dbReference>
<name>A0A1F5E7H5_9BACT</name>